<dbReference type="OMA" id="CRRNHIG"/>
<keyword evidence="5" id="KW-1185">Reference proteome</keyword>
<dbReference type="FunCoup" id="Q86HV6">
    <property type="interactions" value="744"/>
</dbReference>
<dbReference type="AlphaFoldDB" id="Q86HV6"/>
<proteinExistence type="inferred from homology"/>
<reference evidence="4 5" key="1">
    <citation type="journal article" date="2005" name="Nature">
        <title>The genome of the social amoeba Dictyostelium discoideum.</title>
        <authorList>
            <consortium name="The Dictyostelium discoideum Sequencing Consortium"/>
            <person name="Eichinger L."/>
            <person name="Pachebat J.A."/>
            <person name="Glockner G."/>
            <person name="Rajandream M.A."/>
            <person name="Sucgang R."/>
            <person name="Berriman M."/>
            <person name="Song J."/>
            <person name="Olsen R."/>
            <person name="Szafranski K."/>
            <person name="Xu Q."/>
            <person name="Tunggal B."/>
            <person name="Kummerfeld S."/>
            <person name="Madera M."/>
            <person name="Konfortov B.A."/>
            <person name="Rivero F."/>
            <person name="Bankier A.T."/>
            <person name="Lehmann R."/>
            <person name="Hamlin N."/>
            <person name="Davies R."/>
            <person name="Gaudet P."/>
            <person name="Fey P."/>
            <person name="Pilcher K."/>
            <person name="Chen G."/>
            <person name="Saunders D."/>
            <person name="Sodergren E."/>
            <person name="Davis P."/>
            <person name="Kerhornou A."/>
            <person name="Nie X."/>
            <person name="Hall N."/>
            <person name="Anjard C."/>
            <person name="Hemphill L."/>
            <person name="Bason N."/>
            <person name="Farbrother P."/>
            <person name="Desany B."/>
            <person name="Just E."/>
            <person name="Morio T."/>
            <person name="Rost R."/>
            <person name="Churcher C."/>
            <person name="Cooper J."/>
            <person name="Haydock S."/>
            <person name="van Driessche N."/>
            <person name="Cronin A."/>
            <person name="Goodhead I."/>
            <person name="Muzny D."/>
            <person name="Mourier T."/>
            <person name="Pain A."/>
            <person name="Lu M."/>
            <person name="Harper D."/>
            <person name="Lindsay R."/>
            <person name="Hauser H."/>
            <person name="James K."/>
            <person name="Quiles M."/>
            <person name="Madan Babu M."/>
            <person name="Saito T."/>
            <person name="Buchrieser C."/>
            <person name="Wardroper A."/>
            <person name="Felder M."/>
            <person name="Thangavelu M."/>
            <person name="Johnson D."/>
            <person name="Knights A."/>
            <person name="Loulseged H."/>
            <person name="Mungall K."/>
            <person name="Oliver K."/>
            <person name="Price C."/>
            <person name="Quail M.A."/>
            <person name="Urushihara H."/>
            <person name="Hernandez J."/>
            <person name="Rabbinowitsch E."/>
            <person name="Steffen D."/>
            <person name="Sanders M."/>
            <person name="Ma J."/>
            <person name="Kohara Y."/>
            <person name="Sharp S."/>
            <person name="Simmonds M."/>
            <person name="Spiegler S."/>
            <person name="Tivey A."/>
            <person name="Sugano S."/>
            <person name="White B."/>
            <person name="Walker D."/>
            <person name="Woodward J."/>
            <person name="Winckler T."/>
            <person name="Tanaka Y."/>
            <person name="Shaulsky G."/>
            <person name="Schleicher M."/>
            <person name="Weinstock G."/>
            <person name="Rosenthal A."/>
            <person name="Cox E.C."/>
            <person name="Chisholm R.L."/>
            <person name="Gibbs R."/>
            <person name="Loomis W.F."/>
            <person name="Platzer M."/>
            <person name="Kay R.R."/>
            <person name="Williams J."/>
            <person name="Dear P.H."/>
            <person name="Noegel A.A."/>
            <person name="Barrell B."/>
            <person name="Kuspa A."/>
        </authorList>
    </citation>
    <scope>NUCLEOTIDE SEQUENCE [LARGE SCALE GENOMIC DNA]</scope>
    <source>
        <strain evidence="4 5">AX4</strain>
    </source>
</reference>
<comment type="similarity">
    <text evidence="1">Belongs to the glycosyl hydrolase 57 family.</text>
</comment>
<dbReference type="Pfam" id="PF03065">
    <property type="entry name" value="Glyco_hydro_57"/>
    <property type="match status" value="1"/>
</dbReference>
<sequence length="393" mass="45408">MAILFSFSPWADIGNDQPAYKLARLMDKCLWFENENGGLGIPISWAMSGQTMEAICRVDPSIAGSIRVRTLNKGVFTSWDQSEIIGSTFHASSLVQPCLDDHYQEAYINGFVKEDIKHTNEVMWKLFERSPKGFCPSEKVFSIQCSRSVVEEGYEYCIIGGESFGSDFHAQNNKGGVFQLENGLKVLPTVNEILPNDFHKYHKAELLIDEIINYCRRNHIGRVVLSADVDFWLEGDDWETAVENGFNRIKWMYLKCKERENEIRMVNTHALIESSWQQGYSGLNSLIRFYESIGIPDPYRFISSWTNPKGNLDFVDWSRSDKAAQFIKAHTDKYLRGINHQQWVDGDKLQSSKQMWLNISGTVFYDDRPEWRDFMTDCFNENLEKAWNLLNDS</sequence>
<dbReference type="InterPro" id="IPR004300">
    <property type="entry name" value="Glyco_hydro_57_N"/>
</dbReference>
<accession>Q86HV6</accession>
<gene>
    <name evidence="4" type="ORF">DDB_G0276431</name>
</gene>
<evidence type="ECO:0000256" key="2">
    <source>
        <dbReference type="ARBA" id="ARBA00023277"/>
    </source>
</evidence>
<evidence type="ECO:0000313" key="5">
    <source>
        <dbReference type="Proteomes" id="UP000002195"/>
    </source>
</evidence>
<dbReference type="dictyBase" id="DDB_G0276431"/>
<dbReference type="GO" id="GO:0003824">
    <property type="term" value="F:catalytic activity"/>
    <property type="evidence" value="ECO:0007669"/>
    <property type="project" value="InterPro"/>
</dbReference>
<comment type="caution">
    <text evidence="4">The sequence shown here is derived from an EMBL/GenBank/DDBJ whole genome shotgun (WGS) entry which is preliminary data.</text>
</comment>
<name>Q86HV6_DICDI</name>
<accession>Q551J7</accession>
<dbReference type="GO" id="GO:0005975">
    <property type="term" value="P:carbohydrate metabolic process"/>
    <property type="evidence" value="ECO:0007669"/>
    <property type="project" value="InterPro"/>
</dbReference>
<dbReference type="RefSeq" id="XP_643137.1">
    <property type="nucleotide sequence ID" value="XM_638045.1"/>
</dbReference>
<dbReference type="HOGENOM" id="CLU_702891_0_0_1"/>
<evidence type="ECO:0000259" key="3">
    <source>
        <dbReference type="Pfam" id="PF03065"/>
    </source>
</evidence>
<dbReference type="KEGG" id="ddi:DDB_G0276431"/>
<evidence type="ECO:0000313" key="4">
    <source>
        <dbReference type="EMBL" id="EAL69169.1"/>
    </source>
</evidence>
<dbReference type="InParanoid" id="Q86HV6"/>
<dbReference type="InterPro" id="IPR011330">
    <property type="entry name" value="Glyco_hydro/deAcase_b/a-brl"/>
</dbReference>
<dbReference type="VEuPathDB" id="AmoebaDB:DDB_G0276431"/>
<organism evidence="4 5">
    <name type="scientific">Dictyostelium discoideum</name>
    <name type="common">Social amoeba</name>
    <dbReference type="NCBI Taxonomy" id="44689"/>
    <lineage>
        <taxon>Eukaryota</taxon>
        <taxon>Amoebozoa</taxon>
        <taxon>Evosea</taxon>
        <taxon>Eumycetozoa</taxon>
        <taxon>Dictyostelia</taxon>
        <taxon>Dictyosteliales</taxon>
        <taxon>Dictyosteliaceae</taxon>
        <taxon>Dictyostelium</taxon>
    </lineage>
</organism>
<dbReference type="eggNOG" id="ENOG502RFVD">
    <property type="taxonomic scope" value="Eukaryota"/>
</dbReference>
<dbReference type="Proteomes" id="UP000002195">
    <property type="component" value="Unassembled WGS sequence"/>
</dbReference>
<dbReference type="EMBL" id="AAFI02000015">
    <property type="protein sequence ID" value="EAL69169.1"/>
    <property type="molecule type" value="Genomic_DNA"/>
</dbReference>
<keyword evidence="2" id="KW-0119">Carbohydrate metabolism</keyword>
<dbReference type="Gene3D" id="3.20.110.20">
    <property type="match status" value="1"/>
</dbReference>
<evidence type="ECO:0000256" key="1">
    <source>
        <dbReference type="ARBA" id="ARBA00006821"/>
    </source>
</evidence>
<protein>
    <recommendedName>
        <fullName evidence="3">Glycoside hydrolase family 57 N-terminal domain-containing protein</fullName>
    </recommendedName>
</protein>
<dbReference type="SUPFAM" id="SSF88713">
    <property type="entry name" value="Glycoside hydrolase/deacetylase"/>
    <property type="match status" value="1"/>
</dbReference>
<feature type="domain" description="Glycoside hydrolase family 57 N-terminal" evidence="3">
    <location>
        <begin position="40"/>
        <end position="268"/>
    </location>
</feature>
<dbReference type="GeneID" id="8620543"/>
<dbReference type="PaxDb" id="44689-DDB0167072"/>